<proteinExistence type="predicted"/>
<protein>
    <submittedName>
        <fullName evidence="5">Transcriptional regulatory protein CseB</fullName>
    </submittedName>
</protein>
<dbReference type="SMART" id="SM00448">
    <property type="entry name" value="REC"/>
    <property type="match status" value="1"/>
</dbReference>
<dbReference type="InterPro" id="IPR001789">
    <property type="entry name" value="Sig_transdc_resp-reg_receiver"/>
</dbReference>
<dbReference type="PROSITE" id="PS50110">
    <property type="entry name" value="RESPONSE_REGULATORY"/>
    <property type="match status" value="1"/>
</dbReference>
<evidence type="ECO:0000313" key="4">
    <source>
        <dbReference type="EMBL" id="KRS18567.1"/>
    </source>
</evidence>
<sequence>MEKLTKILHIEDDPAILEITDIALTVIGGFEVEQADCGEKGLACIQRFKPDLILIDVQMPGMTGPETLVEIRKLQEFQRIPAIYMTAKLLGVPKGELEGACNLGVIPKPFDPTTLSQQIIAMWETREEHAA</sequence>
<dbReference type="InterPro" id="IPR011006">
    <property type="entry name" value="CheY-like_superfamily"/>
</dbReference>
<evidence type="ECO:0000313" key="5">
    <source>
        <dbReference type="EMBL" id="QEW25578.1"/>
    </source>
</evidence>
<name>A0A0T5PB86_9RHOB</name>
<dbReference type="Proteomes" id="UP000051401">
    <property type="component" value="Unassembled WGS sequence"/>
</dbReference>
<evidence type="ECO:0000259" key="3">
    <source>
        <dbReference type="PROSITE" id="PS50110"/>
    </source>
</evidence>
<gene>
    <name evidence="5" type="primary">cseB</name>
    <name evidence="5" type="ORF">RIdsm_01365</name>
    <name evidence="4" type="ORF">XM52_07170</name>
</gene>
<evidence type="ECO:0000256" key="2">
    <source>
        <dbReference type="PROSITE-ProRule" id="PRU00169"/>
    </source>
</evidence>
<feature type="modified residue" description="4-aspartylphosphate" evidence="2">
    <location>
        <position position="56"/>
    </location>
</feature>
<dbReference type="PANTHER" id="PTHR44591:SF3">
    <property type="entry name" value="RESPONSE REGULATORY DOMAIN-CONTAINING PROTEIN"/>
    <property type="match status" value="1"/>
</dbReference>
<dbReference type="OrthoDB" id="9800897at2"/>
<feature type="domain" description="Response regulatory" evidence="3">
    <location>
        <begin position="6"/>
        <end position="123"/>
    </location>
</feature>
<dbReference type="Proteomes" id="UP000325785">
    <property type="component" value="Chromosome"/>
</dbReference>
<dbReference type="SUPFAM" id="SSF52172">
    <property type="entry name" value="CheY-like"/>
    <property type="match status" value="1"/>
</dbReference>
<organism evidence="4 6">
    <name type="scientific">Roseovarius indicus</name>
    <dbReference type="NCBI Taxonomy" id="540747"/>
    <lineage>
        <taxon>Bacteria</taxon>
        <taxon>Pseudomonadati</taxon>
        <taxon>Pseudomonadota</taxon>
        <taxon>Alphaproteobacteria</taxon>
        <taxon>Rhodobacterales</taxon>
        <taxon>Roseobacteraceae</taxon>
        <taxon>Roseovarius</taxon>
    </lineage>
</organism>
<dbReference type="Gene3D" id="3.40.50.2300">
    <property type="match status" value="1"/>
</dbReference>
<evidence type="ECO:0000313" key="6">
    <source>
        <dbReference type="Proteomes" id="UP000051401"/>
    </source>
</evidence>
<reference evidence="5 7" key="2">
    <citation type="submission" date="2018-08" db="EMBL/GenBank/DDBJ databases">
        <title>Genetic Globetrotter - A new plasmid hitch-hiking vast phylogenetic and geographic distances.</title>
        <authorList>
            <person name="Vollmers J."/>
            <person name="Petersen J."/>
        </authorList>
    </citation>
    <scope>NUCLEOTIDE SEQUENCE [LARGE SCALE GENOMIC DNA]</scope>
    <source>
        <strain evidence="5 7">DSM 26383</strain>
    </source>
</reference>
<dbReference type="GO" id="GO:0000160">
    <property type="term" value="P:phosphorelay signal transduction system"/>
    <property type="evidence" value="ECO:0007669"/>
    <property type="project" value="InterPro"/>
</dbReference>
<dbReference type="PANTHER" id="PTHR44591">
    <property type="entry name" value="STRESS RESPONSE REGULATOR PROTEIN 1"/>
    <property type="match status" value="1"/>
</dbReference>
<dbReference type="AlphaFoldDB" id="A0A0T5PB86"/>
<dbReference type="RefSeq" id="WP_057814758.1">
    <property type="nucleotide sequence ID" value="NZ_CAXRJZ010000003.1"/>
</dbReference>
<dbReference type="Pfam" id="PF00072">
    <property type="entry name" value="Response_reg"/>
    <property type="match status" value="1"/>
</dbReference>
<dbReference type="PATRIC" id="fig|540747.5.peg.3796"/>
<keyword evidence="1 2" id="KW-0597">Phosphoprotein</keyword>
<accession>A0A0T5PB86</accession>
<dbReference type="EMBL" id="LAXI01000003">
    <property type="protein sequence ID" value="KRS18567.1"/>
    <property type="molecule type" value="Genomic_DNA"/>
</dbReference>
<dbReference type="EMBL" id="CP031598">
    <property type="protein sequence ID" value="QEW25578.1"/>
    <property type="molecule type" value="Genomic_DNA"/>
</dbReference>
<keyword evidence="6" id="KW-1185">Reference proteome</keyword>
<evidence type="ECO:0000256" key="1">
    <source>
        <dbReference type="ARBA" id="ARBA00022553"/>
    </source>
</evidence>
<evidence type="ECO:0000313" key="7">
    <source>
        <dbReference type="Proteomes" id="UP000325785"/>
    </source>
</evidence>
<reference evidence="4 6" key="1">
    <citation type="submission" date="2015-04" db="EMBL/GenBank/DDBJ databases">
        <title>The draft genome sequence of Roseovarius indicus B108T.</title>
        <authorList>
            <person name="Li G."/>
            <person name="Lai Q."/>
            <person name="Shao Z."/>
            <person name="Yan P."/>
        </authorList>
    </citation>
    <scope>NUCLEOTIDE SEQUENCE [LARGE SCALE GENOMIC DNA]</scope>
    <source>
        <strain evidence="4 6">B108</strain>
    </source>
</reference>
<dbReference type="STRING" id="540747.SAMN04488031_104181"/>
<dbReference type="KEGG" id="rid:RIdsm_01365"/>
<dbReference type="InterPro" id="IPR050595">
    <property type="entry name" value="Bact_response_regulator"/>
</dbReference>